<protein>
    <submittedName>
        <fullName evidence="2">Aminoglycoside phosphotransferase</fullName>
    </submittedName>
</protein>
<dbReference type="AlphaFoldDB" id="A0A031K004"/>
<sequence length="355" mass="39441">MDADLDRLAPVGPLTEWLDAFVPELGKGPLRTAVLSGGTSNVVLTIDRGEKPMVMRRPPAVPPPGAEKGVLREARILTALKGTQVPHPVCYGSCSDDSVVGAPFYVMEKVEGWAPNLRGEKIHNEPPFDTMPCEYGIPFAIVDGLIALANVDHEAIGLGDYGKPGRFLERQVDRWAGQLASYKERYGYEGRMLEGYAETEDWLRHARMPEEVRGIIHGDVGTPNMMFRHGAPARLAAMIDWELSTIGDPMIDMGWFTGGMRDEDDPDREFPTALNNPANFPTKQELARYYCAGTGRDIRDFEWFSVLSKFKSGCLLEYKVAQAEAGILPKETGRFFARIVEQCFRDTAAQVARMQ</sequence>
<dbReference type="PANTHER" id="PTHR21310">
    <property type="entry name" value="AMINOGLYCOSIDE PHOSPHOTRANSFERASE-RELATED-RELATED"/>
    <property type="match status" value="1"/>
</dbReference>
<accession>A0A031K004</accession>
<reference evidence="2 3" key="1">
    <citation type="submission" date="2014-03" db="EMBL/GenBank/DDBJ databases">
        <title>Whole genome sequence of Novosphingobium resinovorum KF1.</title>
        <authorList>
            <person name="Gan H.M."/>
            <person name="Gan H.Y."/>
            <person name="Chew T.H."/>
            <person name="Savka M.A."/>
        </authorList>
    </citation>
    <scope>NUCLEOTIDE SEQUENCE [LARGE SCALE GENOMIC DNA]</scope>
    <source>
        <strain evidence="2 3">KF1</strain>
    </source>
</reference>
<keyword evidence="2" id="KW-0808">Transferase</keyword>
<dbReference type="InterPro" id="IPR041726">
    <property type="entry name" value="ACAD10_11_N"/>
</dbReference>
<gene>
    <name evidence="2" type="ORF">BV97_01416</name>
</gene>
<feature type="domain" description="Aminoglycoside phosphotransferase" evidence="1">
    <location>
        <begin position="34"/>
        <end position="264"/>
    </location>
</feature>
<dbReference type="RefSeq" id="WP_051586766.1">
    <property type="nucleotide sequence ID" value="NZ_JFYZ01000003.1"/>
</dbReference>
<dbReference type="InterPro" id="IPR051678">
    <property type="entry name" value="AGP_Transferase"/>
</dbReference>
<dbReference type="Gene3D" id="3.30.200.20">
    <property type="entry name" value="Phosphorylase Kinase, domain 1"/>
    <property type="match status" value="1"/>
</dbReference>
<dbReference type="STRING" id="158500.BES08_05040"/>
<evidence type="ECO:0000313" key="2">
    <source>
        <dbReference type="EMBL" id="EZP83306.1"/>
    </source>
</evidence>
<name>A0A031K004_9SPHN</name>
<dbReference type="PATRIC" id="fig|158500.4.peg.1453"/>
<dbReference type="InterPro" id="IPR011009">
    <property type="entry name" value="Kinase-like_dom_sf"/>
</dbReference>
<dbReference type="GO" id="GO:0016740">
    <property type="term" value="F:transferase activity"/>
    <property type="evidence" value="ECO:0007669"/>
    <property type="project" value="UniProtKB-KW"/>
</dbReference>
<dbReference type="PANTHER" id="PTHR21310:SF40">
    <property type="entry name" value="AMINOGLYCOSIDE PHOSPHOTRANSFERASE DOMAIN-CONTAINING PROTEIN-RELATED"/>
    <property type="match status" value="1"/>
</dbReference>
<dbReference type="InterPro" id="IPR002575">
    <property type="entry name" value="Aminoglycoside_PTrfase"/>
</dbReference>
<evidence type="ECO:0000313" key="3">
    <source>
        <dbReference type="Proteomes" id="UP000024329"/>
    </source>
</evidence>
<dbReference type="EMBL" id="JFYZ01000003">
    <property type="protein sequence ID" value="EZP83306.1"/>
    <property type="molecule type" value="Genomic_DNA"/>
</dbReference>
<proteinExistence type="predicted"/>
<dbReference type="SUPFAM" id="SSF56112">
    <property type="entry name" value="Protein kinase-like (PK-like)"/>
    <property type="match status" value="1"/>
</dbReference>
<dbReference type="eggNOG" id="COG3173">
    <property type="taxonomic scope" value="Bacteria"/>
</dbReference>
<organism evidence="2 3">
    <name type="scientific">Novosphingobium resinovorum</name>
    <dbReference type="NCBI Taxonomy" id="158500"/>
    <lineage>
        <taxon>Bacteria</taxon>
        <taxon>Pseudomonadati</taxon>
        <taxon>Pseudomonadota</taxon>
        <taxon>Alphaproteobacteria</taxon>
        <taxon>Sphingomonadales</taxon>
        <taxon>Sphingomonadaceae</taxon>
        <taxon>Novosphingobium</taxon>
    </lineage>
</organism>
<evidence type="ECO:0000259" key="1">
    <source>
        <dbReference type="Pfam" id="PF01636"/>
    </source>
</evidence>
<dbReference type="Pfam" id="PF01636">
    <property type="entry name" value="APH"/>
    <property type="match status" value="1"/>
</dbReference>
<dbReference type="Proteomes" id="UP000024329">
    <property type="component" value="Unassembled WGS sequence"/>
</dbReference>
<comment type="caution">
    <text evidence="2">The sequence shown here is derived from an EMBL/GenBank/DDBJ whole genome shotgun (WGS) entry which is preliminary data.</text>
</comment>
<dbReference type="CDD" id="cd05154">
    <property type="entry name" value="ACAD10_11_N-like"/>
    <property type="match status" value="1"/>
</dbReference>
<dbReference type="Gene3D" id="3.90.1200.10">
    <property type="match status" value="1"/>
</dbReference>